<keyword evidence="4 8" id="KW-0560">Oxidoreductase</keyword>
<dbReference type="GO" id="GO:0004497">
    <property type="term" value="F:monooxygenase activity"/>
    <property type="evidence" value="ECO:0007669"/>
    <property type="project" value="UniProtKB-KW"/>
</dbReference>
<reference evidence="9 10" key="1">
    <citation type="submission" date="2017-03" db="EMBL/GenBank/DDBJ databases">
        <title>Comparative genomics of the toxic Baltic Sea cyanobacteria Nodularia spumigena UHCC 0039 and its response on varying salinity.</title>
        <authorList>
            <person name="Teikari J.E."/>
        </authorList>
    </citation>
    <scope>NUCLEOTIDE SEQUENCE [LARGE SCALE GENOMIC DNA]</scope>
    <source>
        <strain evidence="9 10">UHCC 0039</strain>
    </source>
</reference>
<dbReference type="PANTHER" id="PTHR24286">
    <property type="entry name" value="CYTOCHROME P450 26"/>
    <property type="match status" value="1"/>
</dbReference>
<dbReference type="EC" id="1.14.-.-" evidence="9"/>
<comment type="similarity">
    <text evidence="1 8">Belongs to the cytochrome P450 family.</text>
</comment>
<dbReference type="RefSeq" id="WP_107806628.1">
    <property type="nucleotide sequence ID" value="NZ_CAWNZE010000001.1"/>
</dbReference>
<dbReference type="PROSITE" id="PS00086">
    <property type="entry name" value="CYTOCHROME_P450"/>
    <property type="match status" value="1"/>
</dbReference>
<dbReference type="InterPro" id="IPR001128">
    <property type="entry name" value="Cyt_P450"/>
</dbReference>
<sequence>METTNSQTQNKLPLPPGNLGLPLIGETISFLRDPEFAEQRYQQYGPIFKTHLFGQPTIMMIGAEANRFLFSNENQNFTISWPDSMKTLLGPASLALQTGGTHQKRRKLLSQAFQPRALAGYTSKMEEITHNYLHKWQRMGTFKWYPELRNYTFDVACKLLIGTDAASDSHFGELFEEWCAGLFTIPINLPWTKFGRALRCRQQLLVKIEEIILQRQQQPHSDADALGLLLQAEDEDGNRLSLAELKDQVLLLLFAGHETLTSAIASFCLQLAQHPEVLAQARAEQQQLAIEESLTLEHLKQMQYLDQVLKEVLRTIPPVGGGFRRVIQSSEFNGYQIPEGWSVLYQIGKTHQDSSTYTEPESFDPQRFAPERVEDKQKPFGYVPFGGGVRECLGKEFAKLEMKLFAALLIREYHWELVPGQNLDLIMVPTPHPRDDLQVNFSTQRGAEGSAKVRGVLDLGGEVAM</sequence>
<dbReference type="GO" id="GO:0020037">
    <property type="term" value="F:heme binding"/>
    <property type="evidence" value="ECO:0007669"/>
    <property type="project" value="InterPro"/>
</dbReference>
<dbReference type="GeneID" id="78018559"/>
<evidence type="ECO:0000256" key="8">
    <source>
        <dbReference type="RuleBase" id="RU000461"/>
    </source>
</evidence>
<evidence type="ECO:0000256" key="6">
    <source>
        <dbReference type="ARBA" id="ARBA00023033"/>
    </source>
</evidence>
<keyword evidence="2 7" id="KW-0349">Heme</keyword>
<dbReference type="SUPFAM" id="SSF48264">
    <property type="entry name" value="Cytochrome P450"/>
    <property type="match status" value="1"/>
</dbReference>
<dbReference type="CDD" id="cd11044">
    <property type="entry name" value="CYP120A1_CYP26-like"/>
    <property type="match status" value="1"/>
</dbReference>
<evidence type="ECO:0000256" key="3">
    <source>
        <dbReference type="ARBA" id="ARBA00022723"/>
    </source>
</evidence>
<dbReference type="InterPro" id="IPR036396">
    <property type="entry name" value="Cyt_P450_sf"/>
</dbReference>
<dbReference type="InterPro" id="IPR017972">
    <property type="entry name" value="Cyt_P450_CS"/>
</dbReference>
<dbReference type="Pfam" id="PF00067">
    <property type="entry name" value="p450"/>
    <property type="match status" value="1"/>
</dbReference>
<dbReference type="KEGG" id="nsp:BMF81_03278"/>
<dbReference type="GO" id="GO:0016705">
    <property type="term" value="F:oxidoreductase activity, acting on paired donors, with incorporation or reduction of molecular oxygen"/>
    <property type="evidence" value="ECO:0007669"/>
    <property type="project" value="InterPro"/>
</dbReference>
<dbReference type="AlphaFoldDB" id="A0A2S0Q9H4"/>
<accession>A0A2S0Q9H4</accession>
<name>A0A2S0Q9H4_NODSP</name>
<evidence type="ECO:0000313" key="9">
    <source>
        <dbReference type="EMBL" id="AVZ31021.1"/>
    </source>
</evidence>
<evidence type="ECO:0000313" key="10">
    <source>
        <dbReference type="Proteomes" id="UP000244056"/>
    </source>
</evidence>
<dbReference type="Gene3D" id="1.10.630.10">
    <property type="entry name" value="Cytochrome P450"/>
    <property type="match status" value="1"/>
</dbReference>
<evidence type="ECO:0000256" key="7">
    <source>
        <dbReference type="PIRSR" id="PIRSR602403-1"/>
    </source>
</evidence>
<dbReference type="Proteomes" id="UP000244056">
    <property type="component" value="Chromosome"/>
</dbReference>
<gene>
    <name evidence="9" type="ORF">BMF81_03278</name>
</gene>
<keyword evidence="6 8" id="KW-0503">Monooxygenase</keyword>
<proteinExistence type="inferred from homology"/>
<evidence type="ECO:0000256" key="4">
    <source>
        <dbReference type="ARBA" id="ARBA00023002"/>
    </source>
</evidence>
<dbReference type="PRINTS" id="PR00385">
    <property type="entry name" value="P450"/>
</dbReference>
<evidence type="ECO:0000256" key="1">
    <source>
        <dbReference type="ARBA" id="ARBA00010617"/>
    </source>
</evidence>
<dbReference type="GO" id="GO:0016125">
    <property type="term" value="P:sterol metabolic process"/>
    <property type="evidence" value="ECO:0007669"/>
    <property type="project" value="TreeGrafter"/>
</dbReference>
<dbReference type="PANTHER" id="PTHR24286:SF384">
    <property type="entry name" value="P450, PUTATIVE (EUROFUNG)-RELATED"/>
    <property type="match status" value="1"/>
</dbReference>
<organism evidence="9 10">
    <name type="scientific">Nodularia spumigena UHCC 0039</name>
    <dbReference type="NCBI Taxonomy" id="1914872"/>
    <lineage>
        <taxon>Bacteria</taxon>
        <taxon>Bacillati</taxon>
        <taxon>Cyanobacteriota</taxon>
        <taxon>Cyanophyceae</taxon>
        <taxon>Nostocales</taxon>
        <taxon>Nodulariaceae</taxon>
        <taxon>Nodularia</taxon>
    </lineage>
</organism>
<feature type="binding site" description="axial binding residue" evidence="7">
    <location>
        <position position="392"/>
    </location>
    <ligand>
        <name>heme</name>
        <dbReference type="ChEBI" id="CHEBI:30413"/>
    </ligand>
    <ligandPart>
        <name>Fe</name>
        <dbReference type="ChEBI" id="CHEBI:18248"/>
    </ligandPart>
</feature>
<comment type="cofactor">
    <cofactor evidence="7">
        <name>heme</name>
        <dbReference type="ChEBI" id="CHEBI:30413"/>
    </cofactor>
</comment>
<keyword evidence="5 7" id="KW-0408">Iron</keyword>
<dbReference type="PRINTS" id="PR00465">
    <property type="entry name" value="EP450IV"/>
</dbReference>
<dbReference type="EMBL" id="CP020114">
    <property type="protein sequence ID" value="AVZ31021.1"/>
    <property type="molecule type" value="Genomic_DNA"/>
</dbReference>
<evidence type="ECO:0000256" key="2">
    <source>
        <dbReference type="ARBA" id="ARBA00022617"/>
    </source>
</evidence>
<evidence type="ECO:0000256" key="5">
    <source>
        <dbReference type="ARBA" id="ARBA00023004"/>
    </source>
</evidence>
<protein>
    <submittedName>
        <fullName evidence="9">Putative cytochrome P450</fullName>
        <ecNumber evidence="9">1.14.-.-</ecNumber>
    </submittedName>
</protein>
<dbReference type="InterPro" id="IPR002403">
    <property type="entry name" value="Cyt_P450_E_grp-IV"/>
</dbReference>
<keyword evidence="3 7" id="KW-0479">Metal-binding</keyword>
<dbReference type="GO" id="GO:0005506">
    <property type="term" value="F:iron ion binding"/>
    <property type="evidence" value="ECO:0007669"/>
    <property type="project" value="InterPro"/>
</dbReference>